<proteinExistence type="predicted"/>
<dbReference type="GO" id="GO:0005737">
    <property type="term" value="C:cytoplasm"/>
    <property type="evidence" value="ECO:0007669"/>
    <property type="project" value="UniProtKB-SubCell"/>
</dbReference>
<evidence type="ECO:0000256" key="4">
    <source>
        <dbReference type="ARBA" id="ARBA00022598"/>
    </source>
</evidence>
<evidence type="ECO:0000256" key="6">
    <source>
        <dbReference type="ARBA" id="ARBA00022840"/>
    </source>
</evidence>
<evidence type="ECO:0000313" key="8">
    <source>
        <dbReference type="EMBL" id="OHB12881.1"/>
    </source>
</evidence>
<comment type="caution">
    <text evidence="8">The sequence shown here is derived from an EMBL/GenBank/DDBJ whole genome shotgun (WGS) entry which is preliminary data.</text>
</comment>
<accession>A0A1G2UU16</accession>
<dbReference type="UniPathway" id="UPA00219"/>
<dbReference type="EMBL" id="MHWS01000002">
    <property type="protein sequence ID" value="OHB12881.1"/>
    <property type="molecule type" value="Genomic_DNA"/>
</dbReference>
<keyword evidence="3" id="KW-0963">Cytoplasm</keyword>
<reference evidence="8 9" key="1">
    <citation type="journal article" date="2016" name="Nat. Commun.">
        <title>Thousands of microbial genomes shed light on interconnected biogeochemical processes in an aquifer system.</title>
        <authorList>
            <person name="Anantharaman K."/>
            <person name="Brown C.T."/>
            <person name="Hug L.A."/>
            <person name="Sharon I."/>
            <person name="Castelle C.J."/>
            <person name="Probst A.J."/>
            <person name="Thomas B.C."/>
            <person name="Singh A."/>
            <person name="Wilkins M.J."/>
            <person name="Karaoz U."/>
            <person name="Brodie E.L."/>
            <person name="Williams K.H."/>
            <person name="Hubbard S.S."/>
            <person name="Banfield J.F."/>
        </authorList>
    </citation>
    <scope>NUCLEOTIDE SEQUENCE [LARGE SCALE GENOMIC DNA]</scope>
</reference>
<dbReference type="Pfam" id="PF21799">
    <property type="entry name" value="MurD-like_N"/>
    <property type="match status" value="1"/>
</dbReference>
<keyword evidence="6" id="KW-0067">ATP-binding</keyword>
<evidence type="ECO:0000256" key="5">
    <source>
        <dbReference type="ARBA" id="ARBA00022741"/>
    </source>
</evidence>
<evidence type="ECO:0000256" key="2">
    <source>
        <dbReference type="ARBA" id="ARBA00004752"/>
    </source>
</evidence>
<keyword evidence="4 8" id="KW-0436">Ligase</keyword>
<dbReference type="Gene3D" id="3.40.1190.10">
    <property type="entry name" value="Mur-like, catalytic domain"/>
    <property type="match status" value="1"/>
</dbReference>
<organism evidence="8 9">
    <name type="scientific">Candidatus Zambryskibacteria bacterium RIFCSPLOWO2_12_FULL_39_16</name>
    <dbReference type="NCBI Taxonomy" id="1802775"/>
    <lineage>
        <taxon>Bacteria</taxon>
        <taxon>Candidatus Zambryskiibacteriota</taxon>
    </lineage>
</organism>
<keyword evidence="5" id="KW-0547">Nucleotide-binding</keyword>
<dbReference type="PANTHER" id="PTHR43692">
    <property type="entry name" value="UDP-N-ACETYLMURAMOYLALANINE--D-GLUTAMATE LIGASE"/>
    <property type="match status" value="1"/>
</dbReference>
<evidence type="ECO:0000313" key="9">
    <source>
        <dbReference type="Proteomes" id="UP000177276"/>
    </source>
</evidence>
<dbReference type="GO" id="GO:0008764">
    <property type="term" value="F:UDP-N-acetylmuramoylalanine-D-glutamate ligase activity"/>
    <property type="evidence" value="ECO:0007669"/>
    <property type="project" value="InterPro"/>
</dbReference>
<evidence type="ECO:0000256" key="1">
    <source>
        <dbReference type="ARBA" id="ARBA00004496"/>
    </source>
</evidence>
<gene>
    <name evidence="8" type="ORF">A3G46_02590</name>
</gene>
<dbReference type="Proteomes" id="UP000177276">
    <property type="component" value="Unassembled WGS sequence"/>
</dbReference>
<dbReference type="GO" id="GO:0005524">
    <property type="term" value="F:ATP binding"/>
    <property type="evidence" value="ECO:0007669"/>
    <property type="project" value="UniProtKB-KW"/>
</dbReference>
<dbReference type="Gene3D" id="3.40.50.720">
    <property type="entry name" value="NAD(P)-binding Rossmann-like Domain"/>
    <property type="match status" value="1"/>
</dbReference>
<feature type="domain" description="Mur ligase central" evidence="7">
    <location>
        <begin position="118"/>
        <end position="302"/>
    </location>
</feature>
<dbReference type="InterPro" id="IPR036565">
    <property type="entry name" value="Mur-like_cat_sf"/>
</dbReference>
<evidence type="ECO:0000256" key="3">
    <source>
        <dbReference type="ARBA" id="ARBA00022490"/>
    </source>
</evidence>
<comment type="pathway">
    <text evidence="2">Cell wall biogenesis; peptidoglycan biosynthesis.</text>
</comment>
<dbReference type="Gene3D" id="3.90.190.20">
    <property type="entry name" value="Mur ligase, C-terminal domain"/>
    <property type="match status" value="1"/>
</dbReference>
<dbReference type="GO" id="GO:0009252">
    <property type="term" value="P:peptidoglycan biosynthetic process"/>
    <property type="evidence" value="ECO:0007669"/>
    <property type="project" value="UniProtKB-UniPathway"/>
</dbReference>
<dbReference type="PANTHER" id="PTHR43692:SF1">
    <property type="entry name" value="UDP-N-ACETYLMURAMOYLALANINE--D-GLUTAMATE LIGASE"/>
    <property type="match status" value="1"/>
</dbReference>
<dbReference type="InterPro" id="IPR036615">
    <property type="entry name" value="Mur_ligase_C_dom_sf"/>
</dbReference>
<dbReference type="Pfam" id="PF08245">
    <property type="entry name" value="Mur_ligase_M"/>
    <property type="match status" value="1"/>
</dbReference>
<dbReference type="GO" id="GO:0051301">
    <property type="term" value="P:cell division"/>
    <property type="evidence" value="ECO:0007669"/>
    <property type="project" value="InterPro"/>
</dbReference>
<comment type="subcellular location">
    <subcellularLocation>
        <location evidence="1">Cytoplasm</location>
    </subcellularLocation>
</comment>
<dbReference type="GO" id="GO:0008360">
    <property type="term" value="P:regulation of cell shape"/>
    <property type="evidence" value="ECO:0007669"/>
    <property type="project" value="InterPro"/>
</dbReference>
<dbReference type="AlphaFoldDB" id="A0A1G2UU16"/>
<dbReference type="SUPFAM" id="SSF53244">
    <property type="entry name" value="MurD-like peptide ligases, peptide-binding domain"/>
    <property type="match status" value="1"/>
</dbReference>
<sequence length="481" mass="55124">MEIKGKKVLLMGLGILGGGMSTARWLVSKGAKLTITDLKSEEYLKSSLERLSDLKGKIRFILGEHRGKDFLENEIIVVNPDVPITSPFLEIAKKNKKQIENELTLFYKFCPSLNIIAVTGTRGKTTTVNWTGHFIKNKRPYCLIVGNSPEKPLIDILGKIKKDTPIIIEEPSFLLENVKDSNAPHIAVITNLYRDHINRHQTMEKYALTKSNIFKNQNKDDFLILNYNDKWTGFFLKQNPISKVLFFSRNELPKSKDGIFVNKKMEVLIRFRGHEEKMLQVKDFVANHGVHNMENFLVACLASFISNNFPKDISKIIATLPQIKFREEKVYEDKFLEIYNDSTATSPEATVAALQRFGNGKINLILISGGTDKELEFNNWAKNVKKFILPGNLILLKGSATEKMKKLLGNYNFEEYGSLEKCLKKAIIRAKEFEEKRTIIIFSPASKSFEKFKNEFDRGEKFNLILKGLLAKVSRRLWYKN</sequence>
<dbReference type="InterPro" id="IPR005762">
    <property type="entry name" value="MurD"/>
</dbReference>
<dbReference type="InterPro" id="IPR013221">
    <property type="entry name" value="Mur_ligase_cen"/>
</dbReference>
<dbReference type="SUPFAM" id="SSF51984">
    <property type="entry name" value="MurCD N-terminal domain"/>
    <property type="match status" value="1"/>
</dbReference>
<dbReference type="NCBIfam" id="TIGR01087">
    <property type="entry name" value="murD"/>
    <property type="match status" value="1"/>
</dbReference>
<evidence type="ECO:0000259" key="7">
    <source>
        <dbReference type="Pfam" id="PF08245"/>
    </source>
</evidence>
<dbReference type="SUPFAM" id="SSF53623">
    <property type="entry name" value="MurD-like peptide ligases, catalytic domain"/>
    <property type="match status" value="1"/>
</dbReference>
<protein>
    <submittedName>
        <fullName evidence="8">UDP-N-acetylmuramoylalanine--D-glutamate ligase</fullName>
    </submittedName>
</protein>
<name>A0A1G2UU16_9BACT</name>